<feature type="domain" description="Polypeptide-transport-associated ShlB-type" evidence="6">
    <location>
        <begin position="95"/>
        <end position="171"/>
    </location>
</feature>
<dbReference type="GO" id="GO:0046819">
    <property type="term" value="P:protein secretion by the type V secretion system"/>
    <property type="evidence" value="ECO:0007669"/>
    <property type="project" value="TreeGrafter"/>
</dbReference>
<proteinExistence type="predicted"/>
<dbReference type="PANTHER" id="PTHR34597">
    <property type="entry name" value="SLR1661 PROTEIN"/>
    <property type="match status" value="1"/>
</dbReference>
<organism evidence="7">
    <name type="scientific">Salmonella enterica</name>
    <name type="common">Salmonella choleraesuis</name>
    <dbReference type="NCBI Taxonomy" id="28901"/>
    <lineage>
        <taxon>Bacteria</taxon>
        <taxon>Pseudomonadati</taxon>
        <taxon>Pseudomonadota</taxon>
        <taxon>Gammaproteobacteria</taxon>
        <taxon>Enterobacterales</taxon>
        <taxon>Enterobacteriaceae</taxon>
        <taxon>Salmonella</taxon>
    </lineage>
</organism>
<protein>
    <submittedName>
        <fullName evidence="7">ShlB/FhaC/HecB family hemolysin secretion/activation protein</fullName>
    </submittedName>
</protein>
<evidence type="ECO:0000256" key="3">
    <source>
        <dbReference type="ARBA" id="ARBA00023237"/>
    </source>
</evidence>
<dbReference type="Pfam" id="PF03865">
    <property type="entry name" value="ShlB"/>
    <property type="match status" value="1"/>
</dbReference>
<dbReference type="GO" id="GO:0098046">
    <property type="term" value="C:type V protein secretion system complex"/>
    <property type="evidence" value="ECO:0007669"/>
    <property type="project" value="TreeGrafter"/>
</dbReference>
<reference evidence="7" key="1">
    <citation type="journal article" date="2018" name="Genome Biol.">
        <title>SKESA: strategic k-mer extension for scrupulous assemblies.</title>
        <authorList>
            <person name="Souvorov A."/>
            <person name="Agarwala R."/>
            <person name="Lipman D.J."/>
        </authorList>
    </citation>
    <scope>NUCLEOTIDE SEQUENCE</scope>
    <source>
        <strain evidence="7">MA.CK_00/00001968</strain>
    </source>
</reference>
<dbReference type="GO" id="GO:0008320">
    <property type="term" value="F:protein transmembrane transporter activity"/>
    <property type="evidence" value="ECO:0007669"/>
    <property type="project" value="TreeGrafter"/>
</dbReference>
<feature type="region of interest" description="Disordered" evidence="4">
    <location>
        <begin position="58"/>
        <end position="85"/>
    </location>
</feature>
<keyword evidence="1" id="KW-1134">Transmembrane beta strand</keyword>
<dbReference type="InterPro" id="IPR005565">
    <property type="entry name" value="Hemolysn_activator_HlyB_C"/>
</dbReference>
<dbReference type="InterPro" id="IPR051544">
    <property type="entry name" value="TPS_OM_transporter"/>
</dbReference>
<dbReference type="Gene3D" id="2.40.160.50">
    <property type="entry name" value="membrane protein fhac: a member of the omp85/tpsb transporter family"/>
    <property type="match status" value="1"/>
</dbReference>
<name>A0A743PAM7_SALER</name>
<reference evidence="7" key="2">
    <citation type="submission" date="2020-02" db="EMBL/GenBank/DDBJ databases">
        <authorList>
            <consortium name="NCBI Pathogen Detection Project"/>
        </authorList>
    </citation>
    <scope>NUCLEOTIDE SEQUENCE</scope>
    <source>
        <strain evidence="7">MA.CK_00/00001968</strain>
    </source>
</reference>
<keyword evidence="2" id="KW-0812">Transmembrane</keyword>
<dbReference type="AlphaFoldDB" id="A0A743PAM7"/>
<dbReference type="InterPro" id="IPR013686">
    <property type="entry name" value="Polypept-transport_assoc_ShlB"/>
</dbReference>
<evidence type="ECO:0000256" key="1">
    <source>
        <dbReference type="ARBA" id="ARBA00022452"/>
    </source>
</evidence>
<sequence length="607" mass="64739">MVLSVTRRRESCSSSVFSVWPRISPLVVLVLAGTGVSGGVSAATFIPPVGAGQLGNQLRQETDATPPAPVAPSLSLPASEKGRDHAMENDARITLKQVNFTGDVTVQGITQGSVEKVVIPWLGRPVSFTDLQMMADAVTQYYRSHGVLLARAILPPQTVRDGALKVEIIPGRYDKASLSNGSGLKDAQATRMVSSLAQAGNVVTKAGLERLALLLSEVPGVDAEVALKSGTLKGTSTPDITLSPGKRFGGYVGLDNQGDPTTGRSRVMAGVYANELLGYGDQFRVDLLDAYEKSNLFNGSLDYSLLVGGYGTRAGASYSHLNYHYNFLQRGFNGYSDNWNLYVTHPWIRTARARVDVRAEGGQQYLTDKYPAGFYDGTDNEGRKQASLGSLSVAGSVADVPGGVTGFSVKGTSGNLDYRDDTARKMGFSRELGSSGHFARLNYVLNHDQQVWGPFSVYVGVNGQLANHNLDSSQKYLLGGPGAVRAYDIGAGSVDNGTVATGEVRWKHDIPATVLTRWSGGTPSVTLAAFYDQGWGEQYAENRNQVSGGVITPHNHVNLSGAGLYTTVAEAGNYALTLTWAHRTGNADPVSGLADRDRFWVSAVKSF</sequence>
<feature type="domain" description="Haemolysin activator HlyB C-terminal" evidence="5">
    <location>
        <begin position="234"/>
        <end position="358"/>
    </location>
</feature>
<gene>
    <name evidence="7" type="ORF">G9F27_005327</name>
</gene>
<evidence type="ECO:0000256" key="2">
    <source>
        <dbReference type="ARBA" id="ARBA00022692"/>
    </source>
</evidence>
<dbReference type="EMBL" id="DAAUQX010000088">
    <property type="protein sequence ID" value="HAF2130991.1"/>
    <property type="molecule type" value="Genomic_DNA"/>
</dbReference>
<evidence type="ECO:0000256" key="4">
    <source>
        <dbReference type="SAM" id="MobiDB-lite"/>
    </source>
</evidence>
<evidence type="ECO:0000313" key="7">
    <source>
        <dbReference type="EMBL" id="HAF2130991.1"/>
    </source>
</evidence>
<keyword evidence="3" id="KW-0998">Cell outer membrane</keyword>
<dbReference type="Gene3D" id="3.10.20.310">
    <property type="entry name" value="membrane protein fhac"/>
    <property type="match status" value="1"/>
</dbReference>
<accession>A0A743PAM7</accession>
<dbReference type="PANTHER" id="PTHR34597:SF1">
    <property type="entry name" value="HEME_HEMOPEXIN TRANSPORTER PROTEIN HUXB"/>
    <property type="match status" value="1"/>
</dbReference>
<evidence type="ECO:0000259" key="5">
    <source>
        <dbReference type="Pfam" id="PF03865"/>
    </source>
</evidence>
<comment type="caution">
    <text evidence="7">The sequence shown here is derived from an EMBL/GenBank/DDBJ whole genome shotgun (WGS) entry which is preliminary data.</text>
</comment>
<dbReference type="Pfam" id="PF08479">
    <property type="entry name" value="POTRA_2"/>
    <property type="match status" value="1"/>
</dbReference>
<keyword evidence="1" id="KW-0472">Membrane</keyword>
<evidence type="ECO:0000259" key="6">
    <source>
        <dbReference type="Pfam" id="PF08479"/>
    </source>
</evidence>